<proteinExistence type="predicted"/>
<sequence>MADPLDSSLRKRGGESAGHGGSPSKWARQGNEDAGFTTEVVEVAVGAENENCAKSHGEAPSAQTFPAPQPWSDARSTESNRSNESLQTIGMVPDEGESSTWQDVAQEHGEQTGTVDRPIQAETSGRQSNLSVSMGRSVSAMSTSNVLEEQAGVGGDVPIAPSPVTTPAMEPPRSPSPRQTEAQVSDERKSQQTHFNSPQAPRTDGVDHWILMQRLRGLDPSLLLLSLLDEAGLTLSMPLSVMSQETQWTLIRRLVLRDALSYRKKLQHVNTLDDVCGVRDPGL</sequence>
<evidence type="ECO:0000313" key="3">
    <source>
        <dbReference type="Proteomes" id="UP000019335"/>
    </source>
</evidence>
<dbReference type="AlphaFoldDB" id="W7TF20"/>
<gene>
    <name evidence="2" type="ORF">Naga_100060g1</name>
</gene>
<evidence type="ECO:0000313" key="2">
    <source>
        <dbReference type="EMBL" id="EWM22118.1"/>
    </source>
</evidence>
<evidence type="ECO:0000256" key="1">
    <source>
        <dbReference type="SAM" id="MobiDB-lite"/>
    </source>
</evidence>
<keyword evidence="3" id="KW-1185">Reference proteome</keyword>
<dbReference type="EMBL" id="AZIL01002277">
    <property type="protein sequence ID" value="EWM22118.1"/>
    <property type="molecule type" value="Genomic_DNA"/>
</dbReference>
<feature type="compositionally biased region" description="Low complexity" evidence="1">
    <location>
        <begin position="34"/>
        <end position="50"/>
    </location>
</feature>
<comment type="caution">
    <text evidence="2">The sequence shown here is derived from an EMBL/GenBank/DDBJ whole genome shotgun (WGS) entry which is preliminary data.</text>
</comment>
<dbReference type="Proteomes" id="UP000019335">
    <property type="component" value="Unassembled WGS sequence"/>
</dbReference>
<name>W7TF20_9STRA</name>
<reference evidence="2 3" key="1">
    <citation type="journal article" date="2014" name="Mol. Plant">
        <title>Chromosome Scale Genome Assembly and Transcriptome Profiling of Nannochloropsis gaditana in Nitrogen Depletion.</title>
        <authorList>
            <person name="Corteggiani Carpinelli E."/>
            <person name="Telatin A."/>
            <person name="Vitulo N."/>
            <person name="Forcato C."/>
            <person name="D'Angelo M."/>
            <person name="Schiavon R."/>
            <person name="Vezzi A."/>
            <person name="Giacometti G.M."/>
            <person name="Morosinotto T."/>
            <person name="Valle G."/>
        </authorList>
    </citation>
    <scope>NUCLEOTIDE SEQUENCE [LARGE SCALE GENOMIC DNA]</scope>
    <source>
        <strain evidence="2 3">B-31</strain>
    </source>
</reference>
<feature type="compositionally biased region" description="Polar residues" evidence="1">
    <location>
        <begin position="121"/>
        <end position="147"/>
    </location>
</feature>
<feature type="compositionally biased region" description="Polar residues" evidence="1">
    <location>
        <begin position="77"/>
        <end position="88"/>
    </location>
</feature>
<feature type="region of interest" description="Disordered" evidence="1">
    <location>
        <begin position="1"/>
        <end position="203"/>
    </location>
</feature>
<accession>W7TF20</accession>
<protein>
    <submittedName>
        <fullName evidence="2">Uncharacterized protein</fullName>
    </submittedName>
</protein>
<organism evidence="2 3">
    <name type="scientific">Nannochloropsis gaditana</name>
    <dbReference type="NCBI Taxonomy" id="72520"/>
    <lineage>
        <taxon>Eukaryota</taxon>
        <taxon>Sar</taxon>
        <taxon>Stramenopiles</taxon>
        <taxon>Ochrophyta</taxon>
        <taxon>Eustigmatophyceae</taxon>
        <taxon>Eustigmatales</taxon>
        <taxon>Monodopsidaceae</taxon>
        <taxon>Nannochloropsis</taxon>
    </lineage>
</organism>